<dbReference type="EMBL" id="ADAD01000162">
    <property type="protein sequence ID" value="EEY34360.1"/>
    <property type="molecule type" value="Genomic_DNA"/>
</dbReference>
<sequence length="80" mass="8906">ERRPILGTGKEDIARLKATIKDSKLASEIPVLKAILREEPGAVLPLPKLVSEEEKAKYESNKSEWLQKNGYSMPITSSDL</sequence>
<dbReference type="AlphaFoldDB" id="D0GNH1"/>
<dbReference type="Proteomes" id="UP000004226">
    <property type="component" value="Unassembled WGS sequence"/>
</dbReference>
<protein>
    <submittedName>
        <fullName evidence="1">Uncharacterized protein</fullName>
    </submittedName>
</protein>
<dbReference type="RefSeq" id="WP_006808028.1">
    <property type="nucleotide sequence ID" value="NZ_ADAD01000162.1"/>
</dbReference>
<feature type="non-terminal residue" evidence="1">
    <location>
        <position position="80"/>
    </location>
</feature>
<proteinExistence type="predicted"/>
<feature type="non-terminal residue" evidence="1">
    <location>
        <position position="1"/>
    </location>
</feature>
<evidence type="ECO:0000313" key="1">
    <source>
        <dbReference type="EMBL" id="EEY34360.1"/>
    </source>
</evidence>
<reference evidence="1 2" key="1">
    <citation type="submission" date="2009-10" db="EMBL/GenBank/DDBJ databases">
        <authorList>
            <person name="Harkins D.M."/>
            <person name="Madupu R."/>
            <person name="Durkin A.S."/>
            <person name="Torralba M."/>
            <person name="Methe B."/>
            <person name="Sutton G.G."/>
            <person name="Strausberg R.L."/>
            <person name="Nelson K.E."/>
        </authorList>
    </citation>
    <scope>NUCLEOTIDE SEQUENCE [LARGE SCALE GENOMIC DNA]</scope>
    <source>
        <strain evidence="1 2">F0264</strain>
    </source>
</reference>
<comment type="caution">
    <text evidence="1">The sequence shown here is derived from an EMBL/GenBank/DDBJ whole genome shotgun (WGS) entry which is preliminary data.</text>
</comment>
<gene>
    <name evidence="1" type="ORF">HMPREF0554_2124</name>
</gene>
<accession>D0GNH1</accession>
<evidence type="ECO:0000313" key="2">
    <source>
        <dbReference type="Proteomes" id="UP000004226"/>
    </source>
</evidence>
<organism evidence="1 2">
    <name type="scientific">Pseudoleptotrichia goodfellowii F0264</name>
    <dbReference type="NCBI Taxonomy" id="596323"/>
    <lineage>
        <taxon>Bacteria</taxon>
        <taxon>Fusobacteriati</taxon>
        <taxon>Fusobacteriota</taxon>
        <taxon>Fusobacteriia</taxon>
        <taxon>Fusobacteriales</taxon>
        <taxon>Leptotrichiaceae</taxon>
        <taxon>Pseudoleptotrichia</taxon>
    </lineage>
</organism>
<keyword evidence="2" id="KW-1185">Reference proteome</keyword>
<name>D0GNH1_9FUSO</name>